<feature type="binding site" evidence="6">
    <location>
        <position position="232"/>
    </location>
    <ligand>
        <name>a divalent metal cation</name>
        <dbReference type="ChEBI" id="CHEBI:60240"/>
        <label>2</label>
        <note>catalytic</note>
    </ligand>
</feature>
<dbReference type="InterPro" id="IPR000994">
    <property type="entry name" value="Pept_M24"/>
</dbReference>
<dbReference type="SUPFAM" id="SSF55920">
    <property type="entry name" value="Creatinase/aminopeptidase"/>
    <property type="match status" value="1"/>
</dbReference>
<feature type="binding site" evidence="6">
    <location>
        <position position="175"/>
    </location>
    <ligand>
        <name>substrate</name>
    </ligand>
</feature>
<evidence type="ECO:0000256" key="2">
    <source>
        <dbReference type="ARBA" id="ARBA00022438"/>
    </source>
</evidence>
<name>H9UJI9_SPIAZ</name>
<comment type="similarity">
    <text evidence="6">Belongs to the peptidase M24A family. Methionine aminopeptidase type 1 subfamily.</text>
</comment>
<comment type="cofactor">
    <cofactor evidence="6">
        <name>Co(2+)</name>
        <dbReference type="ChEBI" id="CHEBI:48828"/>
    </cofactor>
    <cofactor evidence="6">
        <name>Zn(2+)</name>
        <dbReference type="ChEBI" id="CHEBI:29105"/>
    </cofactor>
    <cofactor evidence="6">
        <name>Mn(2+)</name>
        <dbReference type="ChEBI" id="CHEBI:29035"/>
    </cofactor>
    <cofactor evidence="6">
        <name>Fe(2+)</name>
        <dbReference type="ChEBI" id="CHEBI:29033"/>
    </cofactor>
    <text evidence="6">Binds 2 divalent metal cations per subunit. Has a high-affinity and a low affinity metal-binding site. The true nature of the physiological cofactor is under debate. The enzyme is active with cobalt, zinc, manganese or divalent iron ions. Most likely, methionine aminopeptidases function as mononuclear Fe(2+)-metalloproteases under physiological conditions, and the catalytically relevant metal-binding site has been assigned to the histidine-containing high-affinity site.</text>
</comment>
<keyword evidence="2 6" id="KW-0031">Aminopeptidase</keyword>
<reference evidence="10" key="1">
    <citation type="journal article" date="2013" name="Stand. Genomic Sci.">
        <title>Complete genome sequence of the halophilic bacterium Spirochaeta africana type strain (Z-7692(T)) from the alkaline Lake Magadi in the East African Rift.</title>
        <authorList>
            <person name="Liolos K."/>
            <person name="Abt B."/>
            <person name="Scheuner C."/>
            <person name="Teshima H."/>
            <person name="Held B."/>
            <person name="Lapidus A."/>
            <person name="Nolan M."/>
            <person name="Lucas S."/>
            <person name="Deshpande S."/>
            <person name="Cheng J.F."/>
            <person name="Tapia R."/>
            <person name="Goodwin L.A."/>
            <person name="Pitluck S."/>
            <person name="Pagani I."/>
            <person name="Ivanova N."/>
            <person name="Mavromatis K."/>
            <person name="Mikhailova N."/>
            <person name="Huntemann M."/>
            <person name="Pati A."/>
            <person name="Chen A."/>
            <person name="Palaniappan K."/>
            <person name="Land M."/>
            <person name="Rohde M."/>
            <person name="Tindall B.J."/>
            <person name="Detter J.C."/>
            <person name="Goker M."/>
            <person name="Bristow J."/>
            <person name="Eisen J.A."/>
            <person name="Markowitz V."/>
            <person name="Hugenholtz P."/>
            <person name="Woyke T."/>
            <person name="Klenk H.P."/>
            <person name="Kyrpides N.C."/>
        </authorList>
    </citation>
    <scope>NUCLEOTIDE SEQUENCE</scope>
    <source>
        <strain evidence="10">ATCC 700263 / DSM 8902 / Z-7692</strain>
    </source>
</reference>
<dbReference type="OrthoDB" id="9802055at2"/>
<comment type="subunit">
    <text evidence="6">Monomer.</text>
</comment>
<dbReference type="HOGENOM" id="CLU_015857_0_1_12"/>
<sequence>MIKIKNRKQIEGIRTSCLALGETLDIISAAVQPGITTGELDGLARREIKQRGGRPAFLGYMGFPGALCISVNEEVIHGIPGKRRLAEGDIVSIDCGIDLNGFYSDSAVTVPVGRVSEKVEKLLEVTEQSLYLGIEQMLAGNRIKDVSRAIYRHIDQYGFGVVHEYCGHGVGIDIHEDPQVPNYVGPGPNPRLKNGMVLAVEPMVTLGSDDVDVLDDDWTVVSRDRSLAAHFEHTVLVWDDAPEILTRRPSMH</sequence>
<dbReference type="InterPro" id="IPR001714">
    <property type="entry name" value="Pept_M24_MAP"/>
</dbReference>
<dbReference type="PROSITE" id="PS00680">
    <property type="entry name" value="MAP_1"/>
    <property type="match status" value="1"/>
</dbReference>
<evidence type="ECO:0000256" key="3">
    <source>
        <dbReference type="ARBA" id="ARBA00022670"/>
    </source>
</evidence>
<feature type="binding site" evidence="6">
    <location>
        <position position="168"/>
    </location>
    <ligand>
        <name>a divalent metal cation</name>
        <dbReference type="ChEBI" id="CHEBI:60240"/>
        <label>2</label>
        <note>catalytic</note>
    </ligand>
</feature>
<dbReference type="PRINTS" id="PR00599">
    <property type="entry name" value="MAPEPTIDASE"/>
</dbReference>
<evidence type="ECO:0000256" key="7">
    <source>
        <dbReference type="RuleBase" id="RU003653"/>
    </source>
</evidence>
<dbReference type="PANTHER" id="PTHR43330:SF27">
    <property type="entry name" value="METHIONINE AMINOPEPTIDASE"/>
    <property type="match status" value="1"/>
</dbReference>
<evidence type="ECO:0000313" key="9">
    <source>
        <dbReference type="EMBL" id="AFG37682.1"/>
    </source>
</evidence>
<dbReference type="Gene3D" id="3.90.230.10">
    <property type="entry name" value="Creatinase/methionine aminopeptidase superfamily"/>
    <property type="match status" value="1"/>
</dbReference>
<feature type="binding site" evidence="6">
    <location>
        <position position="201"/>
    </location>
    <ligand>
        <name>a divalent metal cation</name>
        <dbReference type="ChEBI" id="CHEBI:60240"/>
        <label>2</label>
        <note>catalytic</note>
    </ligand>
</feature>
<organism evidence="9 10">
    <name type="scientific">Spirochaeta africana (strain ATCC 700263 / DSM 8902 / Z-7692)</name>
    <dbReference type="NCBI Taxonomy" id="889378"/>
    <lineage>
        <taxon>Bacteria</taxon>
        <taxon>Pseudomonadati</taxon>
        <taxon>Spirochaetota</taxon>
        <taxon>Spirochaetia</taxon>
        <taxon>Spirochaetales</taxon>
        <taxon>Spirochaetaceae</taxon>
        <taxon>Spirochaeta</taxon>
    </lineage>
</organism>
<feature type="binding site" evidence="6">
    <location>
        <position position="94"/>
    </location>
    <ligand>
        <name>a divalent metal cation</name>
        <dbReference type="ChEBI" id="CHEBI:60240"/>
        <label>1</label>
    </ligand>
</feature>
<feature type="binding site" evidence="6">
    <location>
        <position position="105"/>
    </location>
    <ligand>
        <name>a divalent metal cation</name>
        <dbReference type="ChEBI" id="CHEBI:60240"/>
        <label>1</label>
    </ligand>
</feature>
<feature type="domain" description="Peptidase M24" evidence="8">
    <location>
        <begin position="11"/>
        <end position="237"/>
    </location>
</feature>
<protein>
    <recommendedName>
        <fullName evidence="6 7">Methionine aminopeptidase</fullName>
        <shortName evidence="6">MAP</shortName>
        <shortName evidence="6">MetAP</shortName>
        <ecNumber evidence="6 7">3.4.11.18</ecNumber>
    </recommendedName>
    <alternativeName>
        <fullName evidence="6">Peptidase M</fullName>
    </alternativeName>
</protein>
<evidence type="ECO:0000256" key="1">
    <source>
        <dbReference type="ARBA" id="ARBA00002521"/>
    </source>
</evidence>
<feature type="binding site" evidence="6">
    <location>
        <position position="105"/>
    </location>
    <ligand>
        <name>a divalent metal cation</name>
        <dbReference type="ChEBI" id="CHEBI:60240"/>
        <label>2</label>
        <note>catalytic</note>
    </ligand>
</feature>
<dbReference type="HAMAP" id="MF_01974">
    <property type="entry name" value="MetAP_1"/>
    <property type="match status" value="1"/>
</dbReference>
<comment type="function">
    <text evidence="1 6">Removes the N-terminal methionine from nascent proteins. The N-terminal methionine is often cleaved when the second residue in the primary sequence is small and uncharged (Met-Ala-, Cys, Gly, Pro, Ser, Thr, or Val). Requires deformylation of the N(alpha)-formylated initiator methionine before it can be hydrolyzed.</text>
</comment>
<feature type="binding site" evidence="6">
    <location>
        <position position="77"/>
    </location>
    <ligand>
        <name>substrate</name>
    </ligand>
</feature>
<dbReference type="KEGG" id="sfc:Spiaf_1624"/>
<evidence type="ECO:0000313" key="10">
    <source>
        <dbReference type="Proteomes" id="UP000007383"/>
    </source>
</evidence>
<dbReference type="GO" id="GO:0005829">
    <property type="term" value="C:cytosol"/>
    <property type="evidence" value="ECO:0007669"/>
    <property type="project" value="TreeGrafter"/>
</dbReference>
<dbReference type="EMBL" id="CP003282">
    <property type="protein sequence ID" value="AFG37682.1"/>
    <property type="molecule type" value="Genomic_DNA"/>
</dbReference>
<gene>
    <name evidence="6" type="primary">map</name>
    <name evidence="9" type="ordered locus">Spiaf_1624</name>
</gene>
<proteinExistence type="inferred from homology"/>
<keyword evidence="10" id="KW-1185">Reference proteome</keyword>
<dbReference type="PANTHER" id="PTHR43330">
    <property type="entry name" value="METHIONINE AMINOPEPTIDASE"/>
    <property type="match status" value="1"/>
</dbReference>
<keyword evidence="3 6" id="KW-0645">Protease</keyword>
<evidence type="ECO:0000259" key="8">
    <source>
        <dbReference type="Pfam" id="PF00557"/>
    </source>
</evidence>
<dbReference type="NCBIfam" id="TIGR00500">
    <property type="entry name" value="met_pdase_I"/>
    <property type="match status" value="1"/>
</dbReference>
<dbReference type="RefSeq" id="WP_014455665.1">
    <property type="nucleotide sequence ID" value="NC_017098.1"/>
</dbReference>
<dbReference type="CDD" id="cd01086">
    <property type="entry name" value="MetAP1"/>
    <property type="match status" value="1"/>
</dbReference>
<feature type="binding site" evidence="6">
    <location>
        <position position="232"/>
    </location>
    <ligand>
        <name>a divalent metal cation</name>
        <dbReference type="ChEBI" id="CHEBI:60240"/>
        <label>1</label>
    </ligand>
</feature>
<dbReference type="eggNOG" id="COG0024">
    <property type="taxonomic scope" value="Bacteria"/>
</dbReference>
<dbReference type="InterPro" id="IPR002467">
    <property type="entry name" value="Pept_M24A_MAP1"/>
</dbReference>
<evidence type="ECO:0000256" key="6">
    <source>
        <dbReference type="HAMAP-Rule" id="MF_01974"/>
    </source>
</evidence>
<dbReference type="GO" id="GO:0070006">
    <property type="term" value="F:metalloaminopeptidase activity"/>
    <property type="evidence" value="ECO:0007669"/>
    <property type="project" value="UniProtKB-UniRule"/>
</dbReference>
<dbReference type="InterPro" id="IPR036005">
    <property type="entry name" value="Creatinase/aminopeptidase-like"/>
</dbReference>
<evidence type="ECO:0000256" key="5">
    <source>
        <dbReference type="ARBA" id="ARBA00022801"/>
    </source>
</evidence>
<dbReference type="Proteomes" id="UP000007383">
    <property type="component" value="Chromosome"/>
</dbReference>
<dbReference type="Pfam" id="PF00557">
    <property type="entry name" value="Peptidase_M24"/>
    <property type="match status" value="1"/>
</dbReference>
<dbReference type="GO" id="GO:0006508">
    <property type="term" value="P:proteolysis"/>
    <property type="evidence" value="ECO:0007669"/>
    <property type="project" value="UniProtKB-KW"/>
</dbReference>
<accession>H9UJI9</accession>
<evidence type="ECO:0000256" key="4">
    <source>
        <dbReference type="ARBA" id="ARBA00022723"/>
    </source>
</evidence>
<dbReference type="GO" id="GO:0004239">
    <property type="term" value="F:initiator methionyl aminopeptidase activity"/>
    <property type="evidence" value="ECO:0007669"/>
    <property type="project" value="UniProtKB-UniRule"/>
</dbReference>
<keyword evidence="5 6" id="KW-0378">Hydrolase</keyword>
<dbReference type="EC" id="3.4.11.18" evidence="6 7"/>
<keyword evidence="4 6" id="KW-0479">Metal-binding</keyword>
<comment type="catalytic activity">
    <reaction evidence="6 7">
        <text>Release of N-terminal amino acids, preferentially methionine, from peptides and arylamides.</text>
        <dbReference type="EC" id="3.4.11.18"/>
    </reaction>
</comment>
<dbReference type="AlphaFoldDB" id="H9UJI9"/>
<dbReference type="STRING" id="889378.Spiaf_1624"/>
<dbReference type="GO" id="GO:0046872">
    <property type="term" value="F:metal ion binding"/>
    <property type="evidence" value="ECO:0007669"/>
    <property type="project" value="UniProtKB-UniRule"/>
</dbReference>
<dbReference type="PATRIC" id="fig|889378.3.peg.1611"/>